<gene>
    <name evidence="2" type="ORF">OLW01_13060</name>
</gene>
<protein>
    <submittedName>
        <fullName evidence="2">General secretion pathway protein GspB</fullName>
    </submittedName>
</protein>
<dbReference type="EMBL" id="CP109965">
    <property type="protein sequence ID" value="WAJ70055.1"/>
    <property type="molecule type" value="Genomic_DNA"/>
</dbReference>
<feature type="chain" id="PRO_5046840807" evidence="1">
    <location>
        <begin position="27"/>
        <end position="124"/>
    </location>
</feature>
<name>A0ABY7AKH9_9ALTE</name>
<dbReference type="Gene3D" id="2.30.30.830">
    <property type="match status" value="1"/>
</dbReference>
<evidence type="ECO:0000256" key="1">
    <source>
        <dbReference type="SAM" id="SignalP"/>
    </source>
</evidence>
<organism evidence="2 3">
    <name type="scientific">Catenovulum adriaticum</name>
    <dbReference type="NCBI Taxonomy" id="2984846"/>
    <lineage>
        <taxon>Bacteria</taxon>
        <taxon>Pseudomonadati</taxon>
        <taxon>Pseudomonadota</taxon>
        <taxon>Gammaproteobacteria</taxon>
        <taxon>Alteromonadales</taxon>
        <taxon>Alteromonadaceae</taxon>
        <taxon>Catenovulum</taxon>
    </lineage>
</organism>
<reference evidence="2" key="1">
    <citation type="submission" date="2022-10" db="EMBL/GenBank/DDBJ databases">
        <title>Catenovulum adriacola sp. nov. isolated in the Harbour of Susak.</title>
        <authorList>
            <person name="Schoch T."/>
            <person name="Reich S.J."/>
            <person name="Stoeferle S."/>
            <person name="Flaiz M."/>
            <person name="Kazda M."/>
            <person name="Riedel C.U."/>
            <person name="Duerre P."/>
        </authorList>
    </citation>
    <scope>NUCLEOTIDE SEQUENCE</scope>
    <source>
        <strain evidence="2">TS8</strain>
    </source>
</reference>
<keyword evidence="3" id="KW-1185">Reference proteome</keyword>
<dbReference type="RefSeq" id="WP_268074354.1">
    <property type="nucleotide sequence ID" value="NZ_CP109965.1"/>
</dbReference>
<feature type="signal peptide" evidence="1">
    <location>
        <begin position="1"/>
        <end position="26"/>
    </location>
</feature>
<accession>A0ABY7AKH9</accession>
<evidence type="ECO:0000313" key="3">
    <source>
        <dbReference type="Proteomes" id="UP001163726"/>
    </source>
</evidence>
<keyword evidence="1" id="KW-0732">Signal</keyword>
<sequence>MNISTRFSLALMGCYLLCSTFNLVHAEQKLGKDPTQPAFSAATSPASQSVQKKQNWQLQAVTYSSNKQTAIINGKSYLAGQWLTKQVKLRQILPDAVVILVNNKAQTLTLRANKIKTEVNGAFN</sequence>
<evidence type="ECO:0000313" key="2">
    <source>
        <dbReference type="EMBL" id="WAJ70055.1"/>
    </source>
</evidence>
<proteinExistence type="predicted"/>
<dbReference type="Proteomes" id="UP001163726">
    <property type="component" value="Chromosome"/>
</dbReference>